<dbReference type="PROSITE" id="PS01229">
    <property type="entry name" value="COF_2"/>
    <property type="match status" value="1"/>
</dbReference>
<dbReference type="SFLD" id="SFLDG01144">
    <property type="entry name" value="C2.B.4:_PGP_Like"/>
    <property type="match status" value="1"/>
</dbReference>
<proteinExistence type="predicted"/>
<dbReference type="InterPro" id="IPR036412">
    <property type="entry name" value="HAD-like_sf"/>
</dbReference>
<name>A0A1Q2D5F8_9ENTE</name>
<accession>A0A1Q2D5F8</accession>
<dbReference type="InterPro" id="IPR006379">
    <property type="entry name" value="HAD-SF_hydro_IIB"/>
</dbReference>
<keyword evidence="1" id="KW-0378">Hydrolase</keyword>
<evidence type="ECO:0000313" key="2">
    <source>
        <dbReference type="Proteomes" id="UP000188246"/>
    </source>
</evidence>
<dbReference type="InterPro" id="IPR023214">
    <property type="entry name" value="HAD_sf"/>
</dbReference>
<dbReference type="GO" id="GO:0016791">
    <property type="term" value="F:phosphatase activity"/>
    <property type="evidence" value="ECO:0007669"/>
    <property type="project" value="TreeGrafter"/>
</dbReference>
<evidence type="ECO:0000313" key="1">
    <source>
        <dbReference type="EMBL" id="AQP53628.1"/>
    </source>
</evidence>
<dbReference type="EMBL" id="CP019609">
    <property type="protein sequence ID" value="AQP53628.1"/>
    <property type="molecule type" value="Genomic_DNA"/>
</dbReference>
<organism evidence="1 2">
    <name type="scientific">Vagococcus penaei</name>
    <dbReference type="NCBI Taxonomy" id="633807"/>
    <lineage>
        <taxon>Bacteria</taxon>
        <taxon>Bacillati</taxon>
        <taxon>Bacillota</taxon>
        <taxon>Bacilli</taxon>
        <taxon>Lactobacillales</taxon>
        <taxon>Enterococcaceae</taxon>
        <taxon>Vagococcus</taxon>
    </lineage>
</organism>
<dbReference type="Pfam" id="PF08282">
    <property type="entry name" value="Hydrolase_3"/>
    <property type="match status" value="1"/>
</dbReference>
<sequence length="289" mass="31341">MIKLIASDMDGTLLSSHLNISEGNKLAVLEAQKQGIEFMVATGRDHTEARPALEEAGIKCGMITGNGAQAFDKDGKLLFTVGLAPDVVQEVITVLKEHGLYFELMTSNGVYADSQAERLENFASLVAQNIPHITFKMAIAMASAHLDMLQVTYVDSYDTIFNDSSIEVLKIITFSDKGQAVLGPIGEQLKQNPNIYVTSSFSNNLEINHRDARKGYAVKHVADMLGISMQDVMAIGDNHNDISMLEMVGVSFAMGNAEPEVKATAKYLAETNVNDGVGKAILRAIEEDL</sequence>
<dbReference type="STRING" id="633807.BW732_04850"/>
<protein>
    <submittedName>
        <fullName evidence="1">HAD family hydrolase</fullName>
    </submittedName>
</protein>
<reference evidence="1 2" key="1">
    <citation type="journal article" date="2010" name="Int. J. Syst. Evol. Microbiol.">
        <title>Vagococcus penaei sp. nov., isolated from spoilage microbiota of cooked shrimp (Penaeus vannamei).</title>
        <authorList>
            <person name="Jaffres E."/>
            <person name="Prevost H."/>
            <person name="Rossero A."/>
            <person name="Joffraud J.J."/>
            <person name="Dousset X."/>
        </authorList>
    </citation>
    <scope>NUCLEOTIDE SEQUENCE [LARGE SCALE GENOMIC DNA]</scope>
    <source>
        <strain evidence="1 2">CD276</strain>
    </source>
</reference>
<dbReference type="OrthoDB" id="9806027at2"/>
<dbReference type="SUPFAM" id="SSF56784">
    <property type="entry name" value="HAD-like"/>
    <property type="match status" value="1"/>
</dbReference>
<gene>
    <name evidence="1" type="ORF">BW732_04850</name>
</gene>
<dbReference type="Gene3D" id="3.40.50.1000">
    <property type="entry name" value="HAD superfamily/HAD-like"/>
    <property type="match status" value="1"/>
</dbReference>
<keyword evidence="2" id="KW-1185">Reference proteome</keyword>
<dbReference type="CDD" id="cd07516">
    <property type="entry name" value="HAD_Pase"/>
    <property type="match status" value="1"/>
</dbReference>
<dbReference type="SFLD" id="SFLDG01140">
    <property type="entry name" value="C2.B:_Phosphomannomutase_and_P"/>
    <property type="match status" value="1"/>
</dbReference>
<dbReference type="PANTHER" id="PTHR10000:SF55">
    <property type="entry name" value="5-AMINO-6-(5-PHOSPHO-D-RIBITYLAMINO)URACIL PHOSPHATASE YCSE"/>
    <property type="match status" value="1"/>
</dbReference>
<dbReference type="Proteomes" id="UP000188246">
    <property type="component" value="Chromosome"/>
</dbReference>
<dbReference type="Gene3D" id="3.30.1240.10">
    <property type="match status" value="1"/>
</dbReference>
<dbReference type="GO" id="GO:0005829">
    <property type="term" value="C:cytosol"/>
    <property type="evidence" value="ECO:0007669"/>
    <property type="project" value="TreeGrafter"/>
</dbReference>
<dbReference type="GO" id="GO:0000287">
    <property type="term" value="F:magnesium ion binding"/>
    <property type="evidence" value="ECO:0007669"/>
    <property type="project" value="TreeGrafter"/>
</dbReference>
<dbReference type="InterPro" id="IPR000150">
    <property type="entry name" value="Cof"/>
</dbReference>
<dbReference type="NCBIfam" id="TIGR00099">
    <property type="entry name" value="Cof-subfamily"/>
    <property type="match status" value="1"/>
</dbReference>
<dbReference type="PANTHER" id="PTHR10000">
    <property type="entry name" value="PHOSPHOSERINE PHOSPHATASE"/>
    <property type="match status" value="1"/>
</dbReference>
<dbReference type="AlphaFoldDB" id="A0A1Q2D5F8"/>
<dbReference type="PROSITE" id="PS01228">
    <property type="entry name" value="COF_1"/>
    <property type="match status" value="1"/>
</dbReference>
<dbReference type="KEGG" id="vpi:BW732_04850"/>
<dbReference type="RefSeq" id="WP_077275719.1">
    <property type="nucleotide sequence ID" value="NZ_CP019609.1"/>
</dbReference>
<dbReference type="NCBIfam" id="TIGR01484">
    <property type="entry name" value="HAD-SF-IIB"/>
    <property type="match status" value="1"/>
</dbReference>
<dbReference type="SFLD" id="SFLDS00003">
    <property type="entry name" value="Haloacid_Dehalogenase"/>
    <property type="match status" value="1"/>
</dbReference>